<dbReference type="AlphaFoldDB" id="A0A7W3SUJ2"/>
<protein>
    <submittedName>
        <fullName evidence="1">Uncharacterized protein</fullName>
    </submittedName>
</protein>
<evidence type="ECO:0000313" key="2">
    <source>
        <dbReference type="Proteomes" id="UP000567067"/>
    </source>
</evidence>
<name>A0A7W3SUJ2_9BACL</name>
<comment type="caution">
    <text evidence="1">The sequence shown here is derived from an EMBL/GenBank/DDBJ whole genome shotgun (WGS) entry which is preliminary data.</text>
</comment>
<reference evidence="1 2" key="1">
    <citation type="submission" date="2020-08" db="EMBL/GenBank/DDBJ databases">
        <title>Genomic Encyclopedia of Type Strains, Phase III (KMG-III): the genomes of soil and plant-associated and newly described type strains.</title>
        <authorList>
            <person name="Whitman W."/>
        </authorList>
    </citation>
    <scope>NUCLEOTIDE SEQUENCE [LARGE SCALE GENOMIC DNA]</scope>
    <source>
        <strain evidence="1 2">CECT 8693</strain>
    </source>
</reference>
<dbReference type="Proteomes" id="UP000567067">
    <property type="component" value="Unassembled WGS sequence"/>
</dbReference>
<organism evidence="1 2">
    <name type="scientific">Fontibacillus solani</name>
    <dbReference type="NCBI Taxonomy" id="1572857"/>
    <lineage>
        <taxon>Bacteria</taxon>
        <taxon>Bacillati</taxon>
        <taxon>Bacillota</taxon>
        <taxon>Bacilli</taxon>
        <taxon>Bacillales</taxon>
        <taxon>Paenibacillaceae</taxon>
        <taxon>Fontibacillus</taxon>
    </lineage>
</organism>
<dbReference type="EMBL" id="JACJIP010000019">
    <property type="protein sequence ID" value="MBA9086521.1"/>
    <property type="molecule type" value="Genomic_DNA"/>
</dbReference>
<proteinExistence type="predicted"/>
<accession>A0A7W3SUJ2</accession>
<keyword evidence="2" id="KW-1185">Reference proteome</keyword>
<dbReference type="RefSeq" id="WP_182536725.1">
    <property type="nucleotide sequence ID" value="NZ_JACJIP010000019.1"/>
</dbReference>
<sequence>MKDATVTIGYESFQTIRTKADKYDKLISAREDAASKERSFIDQLVTSIEKANECPTAEQKQYHIALGIRAICEYFDYDLKAEYGELDAGQAY</sequence>
<evidence type="ECO:0000313" key="1">
    <source>
        <dbReference type="EMBL" id="MBA9086521.1"/>
    </source>
</evidence>
<gene>
    <name evidence="1" type="ORF">FHR92_002999</name>
</gene>